<dbReference type="AlphaFoldDB" id="A0A4U6D6T6"/>
<evidence type="ECO:0000259" key="1">
    <source>
        <dbReference type="PROSITE" id="PS50042"/>
    </source>
</evidence>
<dbReference type="RefSeq" id="WP_137340360.1">
    <property type="nucleotide sequence ID" value="NZ_BSQH01000006.1"/>
</dbReference>
<dbReference type="PROSITE" id="PS50042">
    <property type="entry name" value="CNMP_BINDING_3"/>
    <property type="match status" value="1"/>
</dbReference>
<dbReference type="Proteomes" id="UP000304900">
    <property type="component" value="Unassembled WGS sequence"/>
</dbReference>
<dbReference type="Pfam" id="PF00027">
    <property type="entry name" value="cNMP_binding"/>
    <property type="match status" value="1"/>
</dbReference>
<evidence type="ECO:0000313" key="2">
    <source>
        <dbReference type="EMBL" id="TKT91991.1"/>
    </source>
</evidence>
<dbReference type="OrthoDB" id="758145at2"/>
<feature type="domain" description="Cyclic nucleotide-binding" evidence="1">
    <location>
        <begin position="22"/>
        <end position="114"/>
    </location>
</feature>
<protein>
    <submittedName>
        <fullName evidence="2">Crp/Fnr family transcriptional regulator</fullName>
    </submittedName>
</protein>
<name>A0A4U6D6T6_9BACT</name>
<sequence>MEYARLLNLISSIITINDRDNDLVHELFEPFSGSRGEILEPQGKPAEFLYFINKGFLRLFYFEDGNEVTTNINCPPGFITSFTSFIEKTPSTINLQCITDCELLRIDKKNLDYLYRQGQKWGEFARVVTEHSLNYNEQRTRDMLVLNAEQRYQKLILKQPDIIRNVPLQYIASFIGIKPESLSRIRRQIIS</sequence>
<dbReference type="EMBL" id="SZVO01000005">
    <property type="protein sequence ID" value="TKT91991.1"/>
    <property type="molecule type" value="Genomic_DNA"/>
</dbReference>
<dbReference type="CDD" id="cd00038">
    <property type="entry name" value="CAP_ED"/>
    <property type="match status" value="1"/>
</dbReference>
<dbReference type="InterPro" id="IPR000595">
    <property type="entry name" value="cNMP-bd_dom"/>
</dbReference>
<reference evidence="2 3" key="1">
    <citation type="submission" date="2019-05" db="EMBL/GenBank/DDBJ databases">
        <title>Dyadobacter AR-3-8 sp. nov., isolated from arctic soil.</title>
        <authorList>
            <person name="Chaudhary D.K."/>
        </authorList>
    </citation>
    <scope>NUCLEOTIDE SEQUENCE [LARGE SCALE GENOMIC DNA]</scope>
    <source>
        <strain evidence="2 3">AR-3-8</strain>
    </source>
</reference>
<comment type="caution">
    <text evidence="2">The sequence shown here is derived from an EMBL/GenBank/DDBJ whole genome shotgun (WGS) entry which is preliminary data.</text>
</comment>
<proteinExistence type="predicted"/>
<keyword evidence="3" id="KW-1185">Reference proteome</keyword>
<accession>A0A4U6D6T6</accession>
<gene>
    <name evidence="2" type="ORF">FDK13_12685</name>
</gene>
<evidence type="ECO:0000313" key="3">
    <source>
        <dbReference type="Proteomes" id="UP000304900"/>
    </source>
</evidence>
<dbReference type="InterPro" id="IPR014710">
    <property type="entry name" value="RmlC-like_jellyroll"/>
</dbReference>
<dbReference type="InterPro" id="IPR018490">
    <property type="entry name" value="cNMP-bd_dom_sf"/>
</dbReference>
<organism evidence="2 3">
    <name type="scientific">Dyadobacter frigoris</name>
    <dbReference type="NCBI Taxonomy" id="2576211"/>
    <lineage>
        <taxon>Bacteria</taxon>
        <taxon>Pseudomonadati</taxon>
        <taxon>Bacteroidota</taxon>
        <taxon>Cytophagia</taxon>
        <taxon>Cytophagales</taxon>
        <taxon>Spirosomataceae</taxon>
        <taxon>Dyadobacter</taxon>
    </lineage>
</organism>
<dbReference type="SUPFAM" id="SSF51206">
    <property type="entry name" value="cAMP-binding domain-like"/>
    <property type="match status" value="1"/>
</dbReference>
<dbReference type="Gene3D" id="2.60.120.10">
    <property type="entry name" value="Jelly Rolls"/>
    <property type="match status" value="1"/>
</dbReference>